<dbReference type="EMBL" id="JAUPFM010000019">
    <property type="protein sequence ID" value="KAK2820426.1"/>
    <property type="molecule type" value="Genomic_DNA"/>
</dbReference>
<dbReference type="GO" id="GO:0001817">
    <property type="term" value="P:regulation of cytokine production"/>
    <property type="evidence" value="ECO:0007669"/>
    <property type="project" value="TreeGrafter"/>
</dbReference>
<dbReference type="GO" id="GO:0050852">
    <property type="term" value="P:T cell receptor signaling pathway"/>
    <property type="evidence" value="ECO:0007669"/>
    <property type="project" value="TreeGrafter"/>
</dbReference>
<evidence type="ECO:0000256" key="1">
    <source>
        <dbReference type="ARBA" id="ARBA00004370"/>
    </source>
</evidence>
<dbReference type="PANTHER" id="PTHR24100">
    <property type="entry name" value="BUTYROPHILIN"/>
    <property type="match status" value="1"/>
</dbReference>
<dbReference type="InterPro" id="IPR050504">
    <property type="entry name" value="IgSF_BTN/MOG"/>
</dbReference>
<organism evidence="7 8">
    <name type="scientific">Channa striata</name>
    <name type="common">Snakehead murrel</name>
    <name type="synonym">Ophicephalus striatus</name>
    <dbReference type="NCBI Taxonomy" id="64152"/>
    <lineage>
        <taxon>Eukaryota</taxon>
        <taxon>Metazoa</taxon>
        <taxon>Chordata</taxon>
        <taxon>Craniata</taxon>
        <taxon>Vertebrata</taxon>
        <taxon>Euteleostomi</taxon>
        <taxon>Actinopterygii</taxon>
        <taxon>Neopterygii</taxon>
        <taxon>Teleostei</taxon>
        <taxon>Neoteleostei</taxon>
        <taxon>Acanthomorphata</taxon>
        <taxon>Anabantaria</taxon>
        <taxon>Anabantiformes</taxon>
        <taxon>Channoidei</taxon>
        <taxon>Channidae</taxon>
        <taxon>Channa</taxon>
    </lineage>
</organism>
<dbReference type="GO" id="GO:0005102">
    <property type="term" value="F:signaling receptor binding"/>
    <property type="evidence" value="ECO:0007669"/>
    <property type="project" value="TreeGrafter"/>
</dbReference>
<feature type="chain" id="PRO_5041707280" description="Ig-like domain-containing protein" evidence="5">
    <location>
        <begin position="36"/>
        <end position="193"/>
    </location>
</feature>
<dbReference type="SMART" id="SM00406">
    <property type="entry name" value="IGv"/>
    <property type="match status" value="1"/>
</dbReference>
<dbReference type="SUPFAM" id="SSF48726">
    <property type="entry name" value="Immunoglobulin"/>
    <property type="match status" value="1"/>
</dbReference>
<keyword evidence="4" id="KW-0812">Transmembrane</keyword>
<dbReference type="InterPro" id="IPR013783">
    <property type="entry name" value="Ig-like_fold"/>
</dbReference>
<dbReference type="GO" id="GO:0009897">
    <property type="term" value="C:external side of plasma membrane"/>
    <property type="evidence" value="ECO:0007669"/>
    <property type="project" value="TreeGrafter"/>
</dbReference>
<keyword evidence="5" id="KW-0732">Signal</keyword>
<evidence type="ECO:0000256" key="3">
    <source>
        <dbReference type="ARBA" id="ARBA00023319"/>
    </source>
</evidence>
<dbReference type="PANTHER" id="PTHR24100:SF151">
    <property type="entry name" value="ICOS LIGAND"/>
    <property type="match status" value="1"/>
</dbReference>
<keyword evidence="8" id="KW-1185">Reference proteome</keyword>
<name>A0AA88IP48_CHASR</name>
<evidence type="ECO:0000256" key="5">
    <source>
        <dbReference type="SAM" id="SignalP"/>
    </source>
</evidence>
<feature type="domain" description="Ig-like" evidence="6">
    <location>
        <begin position="20"/>
        <end position="148"/>
    </location>
</feature>
<dbReference type="InterPro" id="IPR003598">
    <property type="entry name" value="Ig_sub2"/>
</dbReference>
<comment type="subcellular location">
    <subcellularLocation>
        <location evidence="1">Membrane</location>
    </subcellularLocation>
</comment>
<dbReference type="InterPro" id="IPR013106">
    <property type="entry name" value="Ig_V-set"/>
</dbReference>
<dbReference type="SMART" id="SM00408">
    <property type="entry name" value="IGc2"/>
    <property type="match status" value="1"/>
</dbReference>
<evidence type="ECO:0000259" key="6">
    <source>
        <dbReference type="PROSITE" id="PS50835"/>
    </source>
</evidence>
<gene>
    <name evidence="7" type="ORF">Q5P01_023385</name>
</gene>
<dbReference type="AlphaFoldDB" id="A0AA88IP48"/>
<dbReference type="InterPro" id="IPR003599">
    <property type="entry name" value="Ig_sub"/>
</dbReference>
<evidence type="ECO:0000256" key="4">
    <source>
        <dbReference type="SAM" id="Phobius"/>
    </source>
</evidence>
<comment type="caution">
    <text evidence="7">The sequence shown here is derived from an EMBL/GenBank/DDBJ whole genome shotgun (WGS) entry which is preliminary data.</text>
</comment>
<evidence type="ECO:0000256" key="2">
    <source>
        <dbReference type="ARBA" id="ARBA00023136"/>
    </source>
</evidence>
<feature type="transmembrane region" description="Helical" evidence="4">
    <location>
        <begin position="169"/>
        <end position="191"/>
    </location>
</feature>
<dbReference type="Gene3D" id="2.60.40.10">
    <property type="entry name" value="Immunoglobulins"/>
    <property type="match status" value="1"/>
</dbReference>
<keyword evidence="4" id="KW-1133">Transmembrane helix</keyword>
<evidence type="ECO:0000313" key="8">
    <source>
        <dbReference type="Proteomes" id="UP001187415"/>
    </source>
</evidence>
<keyword evidence="3" id="KW-0393">Immunoglobulin domain</keyword>
<dbReference type="InterPro" id="IPR007110">
    <property type="entry name" value="Ig-like_dom"/>
</dbReference>
<accession>A0AA88IP48</accession>
<feature type="signal peptide" evidence="5">
    <location>
        <begin position="1"/>
        <end position="35"/>
    </location>
</feature>
<sequence length="193" mass="20950">MEFICNSWNKKKMQMSALPPTFFVCLLACVLSCSASEGPLNISTEPGHTVTLTCRVTTKNPVTVVEWWRPDLETGSGGFVFFYRSGESDSEKQHPSFKNRVELKNKHLEEGDMSVILKNVTIKDNGTYECYVAEKGRSSQLITTINLTVVHSGGGAGHTEDGGGKDGHVGLAAGLPIVALLLVIAAIVLFYDQ</sequence>
<dbReference type="Proteomes" id="UP001187415">
    <property type="component" value="Unassembled WGS sequence"/>
</dbReference>
<dbReference type="Pfam" id="PF07686">
    <property type="entry name" value="V-set"/>
    <property type="match status" value="1"/>
</dbReference>
<keyword evidence="2 4" id="KW-0472">Membrane</keyword>
<evidence type="ECO:0000313" key="7">
    <source>
        <dbReference type="EMBL" id="KAK2820426.1"/>
    </source>
</evidence>
<dbReference type="InterPro" id="IPR036179">
    <property type="entry name" value="Ig-like_dom_sf"/>
</dbReference>
<protein>
    <recommendedName>
        <fullName evidence="6">Ig-like domain-containing protein</fullName>
    </recommendedName>
</protein>
<reference evidence="7" key="1">
    <citation type="submission" date="2023-07" db="EMBL/GenBank/DDBJ databases">
        <title>Chromosome-level Genome Assembly of Striped Snakehead (Channa striata).</title>
        <authorList>
            <person name="Liu H."/>
        </authorList>
    </citation>
    <scope>NUCLEOTIDE SEQUENCE</scope>
    <source>
        <strain evidence="7">Gz</strain>
        <tissue evidence="7">Muscle</tissue>
    </source>
</reference>
<dbReference type="SMART" id="SM00409">
    <property type="entry name" value="IG"/>
    <property type="match status" value="1"/>
</dbReference>
<dbReference type="PROSITE" id="PS50835">
    <property type="entry name" value="IG_LIKE"/>
    <property type="match status" value="1"/>
</dbReference>
<proteinExistence type="predicted"/>